<organism evidence="2 3">
    <name type="scientific">Ramalina farinacea</name>
    <dbReference type="NCBI Taxonomy" id="258253"/>
    <lineage>
        <taxon>Eukaryota</taxon>
        <taxon>Fungi</taxon>
        <taxon>Dikarya</taxon>
        <taxon>Ascomycota</taxon>
        <taxon>Pezizomycotina</taxon>
        <taxon>Lecanoromycetes</taxon>
        <taxon>OSLEUM clade</taxon>
        <taxon>Lecanoromycetidae</taxon>
        <taxon>Lecanorales</taxon>
        <taxon>Lecanorineae</taxon>
        <taxon>Ramalinaceae</taxon>
        <taxon>Ramalina</taxon>
    </lineage>
</organism>
<evidence type="ECO:0000256" key="1">
    <source>
        <dbReference type="SAM" id="MobiDB-lite"/>
    </source>
</evidence>
<feature type="compositionally biased region" description="Low complexity" evidence="1">
    <location>
        <begin position="90"/>
        <end position="103"/>
    </location>
</feature>
<accession>A0AA43TXI2</accession>
<comment type="caution">
    <text evidence="2">The sequence shown here is derived from an EMBL/GenBank/DDBJ whole genome shotgun (WGS) entry which is preliminary data.</text>
</comment>
<keyword evidence="3" id="KW-1185">Reference proteome</keyword>
<dbReference type="AlphaFoldDB" id="A0AA43TXI2"/>
<dbReference type="EMBL" id="JAPUFD010000011">
    <property type="protein sequence ID" value="MDI1490050.1"/>
    <property type="molecule type" value="Genomic_DNA"/>
</dbReference>
<feature type="region of interest" description="Disordered" evidence="1">
    <location>
        <begin position="1"/>
        <end position="197"/>
    </location>
</feature>
<sequence>MSASRNAEANANQPGEFGSHVPRTAPETTTGHQPGRQVGNDAVPEFHAKTLPPGSAPTSSTFTPNTTSEVPAQAPDNTLNERSHGKESTKTTASSTLGGATSGDVHAGLGQPMSGMTSTEARHEGGHTSKKQSAGLQGVGASGAGSEGYQTADERLDPKQRGIERDSAAGTAGQKEGTGQDKGPSASERENVQADQL</sequence>
<feature type="compositionally biased region" description="Low complexity" evidence="1">
    <location>
        <begin position="56"/>
        <end position="68"/>
    </location>
</feature>
<gene>
    <name evidence="2" type="ORF">OHK93_001249</name>
</gene>
<evidence type="ECO:0000313" key="2">
    <source>
        <dbReference type="EMBL" id="MDI1490050.1"/>
    </source>
</evidence>
<feature type="compositionally biased region" description="Basic and acidic residues" evidence="1">
    <location>
        <begin position="152"/>
        <end position="167"/>
    </location>
</feature>
<feature type="compositionally biased region" description="Polar residues" evidence="1">
    <location>
        <begin position="1"/>
        <end position="13"/>
    </location>
</feature>
<feature type="compositionally biased region" description="Gly residues" evidence="1">
    <location>
        <begin position="137"/>
        <end position="146"/>
    </location>
</feature>
<feature type="compositionally biased region" description="Basic and acidic residues" evidence="1">
    <location>
        <begin position="79"/>
        <end position="89"/>
    </location>
</feature>
<protein>
    <submittedName>
        <fullName evidence="2">Uncharacterized protein</fullName>
    </submittedName>
</protein>
<dbReference type="Proteomes" id="UP001161017">
    <property type="component" value="Unassembled WGS sequence"/>
</dbReference>
<evidence type="ECO:0000313" key="3">
    <source>
        <dbReference type="Proteomes" id="UP001161017"/>
    </source>
</evidence>
<proteinExistence type="predicted"/>
<feature type="compositionally biased region" description="Basic and acidic residues" evidence="1">
    <location>
        <begin position="187"/>
        <end position="197"/>
    </location>
</feature>
<name>A0AA43TXI2_9LECA</name>
<reference evidence="2" key="1">
    <citation type="journal article" date="2023" name="Genome Biol. Evol.">
        <title>First Whole Genome Sequence and Flow Cytometry Genome Size Data for the Lichen-Forming Fungus Ramalina farinacea (Ascomycota).</title>
        <authorList>
            <person name="Llewellyn T."/>
            <person name="Mian S."/>
            <person name="Hill R."/>
            <person name="Leitch I.J."/>
            <person name="Gaya E."/>
        </authorList>
    </citation>
    <scope>NUCLEOTIDE SEQUENCE</scope>
    <source>
        <strain evidence="2">LIQ254RAFAR</strain>
    </source>
</reference>